<name>A0AA40VRP8_9NOST</name>
<dbReference type="SUPFAM" id="SSF82199">
    <property type="entry name" value="SET domain"/>
    <property type="match status" value="1"/>
</dbReference>
<keyword evidence="3" id="KW-1185">Reference proteome</keyword>
<evidence type="ECO:0000259" key="1">
    <source>
        <dbReference type="PROSITE" id="PS50280"/>
    </source>
</evidence>
<dbReference type="EMBL" id="VJXY01000015">
    <property type="protein sequence ID" value="MBD6617117.1"/>
    <property type="molecule type" value="Genomic_DNA"/>
</dbReference>
<dbReference type="InterPro" id="IPR001214">
    <property type="entry name" value="SET_dom"/>
</dbReference>
<protein>
    <submittedName>
        <fullName evidence="2">SET domain-containing protein</fullName>
    </submittedName>
</protein>
<comment type="caution">
    <text evidence="2">The sequence shown here is derived from an EMBL/GenBank/DDBJ whole genome shotgun (WGS) entry which is preliminary data.</text>
</comment>
<feature type="domain" description="SET" evidence="1">
    <location>
        <begin position="4"/>
        <end position="113"/>
    </location>
</feature>
<evidence type="ECO:0000313" key="3">
    <source>
        <dbReference type="Proteomes" id="UP001165986"/>
    </source>
</evidence>
<dbReference type="AlphaFoldDB" id="A0AA40VRP8"/>
<evidence type="ECO:0000313" key="2">
    <source>
        <dbReference type="EMBL" id="MBD6617117.1"/>
    </source>
</evidence>
<dbReference type="Proteomes" id="UP001165986">
    <property type="component" value="Unassembled WGS sequence"/>
</dbReference>
<dbReference type="SMART" id="SM00317">
    <property type="entry name" value="SET"/>
    <property type="match status" value="1"/>
</dbReference>
<gene>
    <name evidence="2" type="ORF">FNW02_15060</name>
</gene>
<dbReference type="InterPro" id="IPR046341">
    <property type="entry name" value="SET_dom_sf"/>
</dbReference>
<proteinExistence type="predicted"/>
<accession>A0AA40VRP8</accession>
<organism evidence="2 3">
    <name type="scientific">Komarekiella delphini-convector SJRDD-AB1</name>
    <dbReference type="NCBI Taxonomy" id="2593771"/>
    <lineage>
        <taxon>Bacteria</taxon>
        <taxon>Bacillati</taxon>
        <taxon>Cyanobacteriota</taxon>
        <taxon>Cyanophyceae</taxon>
        <taxon>Nostocales</taxon>
        <taxon>Nostocaceae</taxon>
        <taxon>Komarekiella</taxon>
        <taxon>Komarekiella delphini-convector</taxon>
    </lineage>
</organism>
<dbReference type="Gene3D" id="2.170.270.10">
    <property type="entry name" value="SET domain"/>
    <property type="match status" value="1"/>
</dbReference>
<dbReference type="Pfam" id="PF00856">
    <property type="entry name" value="SET"/>
    <property type="match status" value="1"/>
</dbReference>
<dbReference type="PROSITE" id="PS50280">
    <property type="entry name" value="SET"/>
    <property type="match status" value="1"/>
</dbReference>
<dbReference type="RefSeq" id="WP_191758354.1">
    <property type="nucleotide sequence ID" value="NZ_VJXY01000015.1"/>
</dbReference>
<sequence>MLLVKTQIASSKVHGIGLFADQFIPKGTVTWQYHPDFDSAYSETDILRMPAPAREIFWKYAYYDKELGLYVLCSDDQRFINHEPDFPNIISTPRQDVTARDILPGEELLCDYNCYDDTYFMRVGMPHLSKTTLVFNQVMQQTAPIFQESHISA</sequence>
<reference evidence="2" key="1">
    <citation type="submission" date="2019-07" db="EMBL/GenBank/DDBJ databases">
        <title>Toxilogical consequences of a new and cryptic species of cyanobacteria (Komarekiella delphini-convector) recovered from the epidermis of a bottlenose dolphin and 1500 ft. in the air.</title>
        <authorList>
            <person name="Brown A.O."/>
            <person name="Dvorak P."/>
            <person name="Villanueva C.D."/>
            <person name="Foss A.J."/>
            <person name="Garvey A.D."/>
            <person name="Gibson Q.A."/>
            <person name="Johansen J.R."/>
            <person name="Casamatta D.A."/>
        </authorList>
    </citation>
    <scope>NUCLEOTIDE SEQUENCE</scope>
    <source>
        <strain evidence="2">SJRDD-AB1</strain>
    </source>
</reference>